<keyword evidence="1" id="KW-0812">Transmembrane</keyword>
<protein>
    <submittedName>
        <fullName evidence="2">Uncharacterized protein</fullName>
    </submittedName>
</protein>
<gene>
    <name evidence="2" type="ORF">J3359_16795</name>
</gene>
<evidence type="ECO:0000313" key="2">
    <source>
        <dbReference type="EMBL" id="QTE22438.1"/>
    </source>
</evidence>
<dbReference type="Proteomes" id="UP000663920">
    <property type="component" value="Chromosome"/>
</dbReference>
<proteinExistence type="predicted"/>
<keyword evidence="1" id="KW-1133">Transmembrane helix</keyword>
<feature type="transmembrane region" description="Helical" evidence="1">
    <location>
        <begin position="28"/>
        <end position="47"/>
    </location>
</feature>
<keyword evidence="3" id="KW-1185">Reference proteome</keyword>
<evidence type="ECO:0000256" key="1">
    <source>
        <dbReference type="SAM" id="Phobius"/>
    </source>
</evidence>
<dbReference type="AlphaFoldDB" id="A0A975H6W6"/>
<keyword evidence="1" id="KW-0472">Membrane</keyword>
<reference evidence="2 3" key="1">
    <citation type="submission" date="2021-03" db="EMBL/GenBank/DDBJ databases">
        <title>Complete genome of Polaribacter_sp.SM13.</title>
        <authorList>
            <person name="Jeong S.W."/>
            <person name="Bae J.W."/>
        </authorList>
    </citation>
    <scope>NUCLEOTIDE SEQUENCE [LARGE SCALE GENOMIC DNA]</scope>
    <source>
        <strain evidence="2 3">SM13</strain>
    </source>
</reference>
<dbReference type="RefSeq" id="WP_208078247.1">
    <property type="nucleotide sequence ID" value="NZ_CP071869.1"/>
</dbReference>
<evidence type="ECO:0000313" key="3">
    <source>
        <dbReference type="Proteomes" id="UP000663920"/>
    </source>
</evidence>
<accession>A0A975H6W6</accession>
<organism evidence="2 3">
    <name type="scientific">Polaribacter cellanae</name>
    <dbReference type="NCBI Taxonomy" id="2818493"/>
    <lineage>
        <taxon>Bacteria</taxon>
        <taxon>Pseudomonadati</taxon>
        <taxon>Bacteroidota</taxon>
        <taxon>Flavobacteriia</taxon>
        <taxon>Flavobacteriales</taxon>
        <taxon>Flavobacteriaceae</taxon>
    </lineage>
</organism>
<name>A0A975H6W6_9FLAO</name>
<sequence length="54" mass="6277">MDLEKIKISISVGNVLAMIISWDRNKSILMALVHGLFGWLYVIYYYVGKKEDKN</sequence>
<dbReference type="KEGG" id="pcea:J3359_16795"/>
<dbReference type="EMBL" id="CP071869">
    <property type="protein sequence ID" value="QTE22438.1"/>
    <property type="molecule type" value="Genomic_DNA"/>
</dbReference>